<evidence type="ECO:0000313" key="1">
    <source>
        <dbReference type="EMBL" id="CAF2118096.1"/>
    </source>
</evidence>
<organism evidence="1 3">
    <name type="scientific">Rotaria magnacalcarata</name>
    <dbReference type="NCBI Taxonomy" id="392030"/>
    <lineage>
        <taxon>Eukaryota</taxon>
        <taxon>Metazoa</taxon>
        <taxon>Spiralia</taxon>
        <taxon>Gnathifera</taxon>
        <taxon>Rotifera</taxon>
        <taxon>Eurotatoria</taxon>
        <taxon>Bdelloidea</taxon>
        <taxon>Philodinida</taxon>
        <taxon>Philodinidae</taxon>
        <taxon>Rotaria</taxon>
    </lineage>
</organism>
<evidence type="ECO:0000313" key="2">
    <source>
        <dbReference type="EMBL" id="CAF4382205.1"/>
    </source>
</evidence>
<accession>A0A816UZH6</accession>
<dbReference type="Proteomes" id="UP000663887">
    <property type="component" value="Unassembled WGS sequence"/>
</dbReference>
<gene>
    <name evidence="2" type="ORF">UXM345_LOCUS37478</name>
    <name evidence="1" type="ORF">XDN619_LOCUS22081</name>
</gene>
<comment type="caution">
    <text evidence="1">The sequence shown here is derived from an EMBL/GenBank/DDBJ whole genome shotgun (WGS) entry which is preliminary data.</text>
</comment>
<dbReference type="EMBL" id="CAJNRG010010007">
    <property type="protein sequence ID" value="CAF2118096.1"/>
    <property type="molecule type" value="Genomic_DNA"/>
</dbReference>
<dbReference type="EMBL" id="CAJOBF010020493">
    <property type="protein sequence ID" value="CAF4382205.1"/>
    <property type="molecule type" value="Genomic_DNA"/>
</dbReference>
<dbReference type="AlphaFoldDB" id="A0A816UZH6"/>
<feature type="non-terminal residue" evidence="1">
    <location>
        <position position="1"/>
    </location>
</feature>
<name>A0A816UZH6_9BILA</name>
<evidence type="ECO:0000313" key="3">
    <source>
        <dbReference type="Proteomes" id="UP000663887"/>
    </source>
</evidence>
<dbReference type="Proteomes" id="UP000663842">
    <property type="component" value="Unassembled WGS sequence"/>
</dbReference>
<proteinExistence type="predicted"/>
<protein>
    <submittedName>
        <fullName evidence="1">Uncharacterized protein</fullName>
    </submittedName>
</protein>
<sequence length="34" mass="3740">LQVYKTKDKRLGFLLNSSLTSSGVPDKPCENVSD</sequence>
<reference evidence="1" key="1">
    <citation type="submission" date="2021-02" db="EMBL/GenBank/DDBJ databases">
        <authorList>
            <person name="Nowell W R."/>
        </authorList>
    </citation>
    <scope>NUCLEOTIDE SEQUENCE</scope>
</reference>